<dbReference type="Pfam" id="PF00534">
    <property type="entry name" value="Glycos_transf_1"/>
    <property type="match status" value="1"/>
</dbReference>
<organism evidence="3 4">
    <name type="scientific">Microterricola viridarii</name>
    <dbReference type="NCBI Taxonomy" id="412690"/>
    <lineage>
        <taxon>Bacteria</taxon>
        <taxon>Bacillati</taxon>
        <taxon>Actinomycetota</taxon>
        <taxon>Actinomycetes</taxon>
        <taxon>Micrococcales</taxon>
        <taxon>Microbacteriaceae</taxon>
        <taxon>Microterricola</taxon>
    </lineage>
</organism>
<name>A0A1H1ZJX1_9MICO</name>
<dbReference type="Gene3D" id="3.40.50.2000">
    <property type="entry name" value="Glycogen Phosphorylase B"/>
    <property type="match status" value="2"/>
</dbReference>
<dbReference type="CDD" id="cd03809">
    <property type="entry name" value="GT4_MtfB-like"/>
    <property type="match status" value="1"/>
</dbReference>
<dbReference type="STRING" id="412690.SAMN04489834_3486"/>
<dbReference type="GO" id="GO:0016757">
    <property type="term" value="F:glycosyltransferase activity"/>
    <property type="evidence" value="ECO:0007669"/>
    <property type="project" value="InterPro"/>
</dbReference>
<keyword evidence="1 3" id="KW-0808">Transferase</keyword>
<evidence type="ECO:0000259" key="2">
    <source>
        <dbReference type="Pfam" id="PF00534"/>
    </source>
</evidence>
<dbReference type="EMBL" id="LT629742">
    <property type="protein sequence ID" value="SDT33960.1"/>
    <property type="molecule type" value="Genomic_DNA"/>
</dbReference>
<dbReference type="AlphaFoldDB" id="A0A1H1ZJX1"/>
<keyword evidence="4" id="KW-1185">Reference proteome</keyword>
<proteinExistence type="predicted"/>
<feature type="domain" description="Glycosyl transferase family 1" evidence="2">
    <location>
        <begin position="160"/>
        <end position="296"/>
    </location>
</feature>
<evidence type="ECO:0000313" key="4">
    <source>
        <dbReference type="Proteomes" id="UP000181956"/>
    </source>
</evidence>
<sequence length="328" mass="35881">MGFTRVLFVDTRWRGDHGIGRFAREVSARLTLPYETLTERGRPSSPLDAVTRARLKLGTNDVIYSPGYNCGPSRATTIVTIHDLIHLDDPAQASAAKRLYYELVVKPVVRRAGLALTVSEAARERIEEWIDDDSVQVRVVGNGSSEAFRPGPPRETSAAPHFLYVGNLRPHKNVPVLMQALALRPEYRLTLVVKDSVEARQLAKKFEVAGQIEVVEHVDDEGLAALYRAATATLFPSKLEGFGFPALESYLCGTPVVYWEGCRSIAGISDGSGVAVESDSDAEAWASAMDNAVNNHSTLMLAPAEQWRTRFGWDAVASSVESALRTAL</sequence>
<dbReference type="GO" id="GO:0009103">
    <property type="term" value="P:lipopolysaccharide biosynthetic process"/>
    <property type="evidence" value="ECO:0007669"/>
    <property type="project" value="TreeGrafter"/>
</dbReference>
<accession>A0A1H1ZJX1</accession>
<dbReference type="SUPFAM" id="SSF53756">
    <property type="entry name" value="UDP-Glycosyltransferase/glycogen phosphorylase"/>
    <property type="match status" value="1"/>
</dbReference>
<evidence type="ECO:0000256" key="1">
    <source>
        <dbReference type="ARBA" id="ARBA00022679"/>
    </source>
</evidence>
<dbReference type="InterPro" id="IPR001296">
    <property type="entry name" value="Glyco_trans_1"/>
</dbReference>
<dbReference type="Proteomes" id="UP000181956">
    <property type="component" value="Chromosome I"/>
</dbReference>
<protein>
    <submittedName>
        <fullName evidence="3">Glycosyltransferase involved in cell wall bisynthesis</fullName>
    </submittedName>
</protein>
<gene>
    <name evidence="3" type="ORF">SAMN04489834_3486</name>
</gene>
<dbReference type="PANTHER" id="PTHR46401:SF2">
    <property type="entry name" value="GLYCOSYLTRANSFERASE WBBK-RELATED"/>
    <property type="match status" value="1"/>
</dbReference>
<reference evidence="4" key="1">
    <citation type="submission" date="2016-10" db="EMBL/GenBank/DDBJ databases">
        <authorList>
            <person name="Varghese N."/>
            <person name="Submissions S."/>
        </authorList>
    </citation>
    <scope>NUCLEOTIDE SEQUENCE [LARGE SCALE GENOMIC DNA]</scope>
    <source>
        <strain evidence="4">DSM 21772</strain>
    </source>
</reference>
<dbReference type="PANTHER" id="PTHR46401">
    <property type="entry name" value="GLYCOSYLTRANSFERASE WBBK-RELATED"/>
    <property type="match status" value="1"/>
</dbReference>
<evidence type="ECO:0000313" key="3">
    <source>
        <dbReference type="EMBL" id="SDT33960.1"/>
    </source>
</evidence>